<keyword evidence="2" id="KW-1185">Reference proteome</keyword>
<proteinExistence type="predicted"/>
<comment type="caution">
    <text evidence="1">The sequence shown here is derived from an EMBL/GenBank/DDBJ whole genome shotgun (WGS) entry which is preliminary data.</text>
</comment>
<gene>
    <name evidence="1" type="ORF">QQ008_10495</name>
</gene>
<dbReference type="EMBL" id="JAUJEA010000003">
    <property type="protein sequence ID" value="MDN5201796.1"/>
    <property type="molecule type" value="Genomic_DNA"/>
</dbReference>
<dbReference type="Proteomes" id="UP001172082">
    <property type="component" value="Unassembled WGS sequence"/>
</dbReference>
<accession>A0ABT8KM45</accession>
<reference evidence="1" key="1">
    <citation type="submission" date="2023-06" db="EMBL/GenBank/DDBJ databases">
        <title>Genomic of Parafulvivirga corallium.</title>
        <authorList>
            <person name="Wang G."/>
        </authorList>
    </citation>
    <scope>NUCLEOTIDE SEQUENCE</scope>
    <source>
        <strain evidence="1">BMA10</strain>
    </source>
</reference>
<name>A0ABT8KM45_9BACT</name>
<evidence type="ECO:0000313" key="2">
    <source>
        <dbReference type="Proteomes" id="UP001172082"/>
    </source>
</evidence>
<organism evidence="1 2">
    <name type="scientific">Splendidivirga corallicola</name>
    <dbReference type="NCBI Taxonomy" id="3051826"/>
    <lineage>
        <taxon>Bacteria</taxon>
        <taxon>Pseudomonadati</taxon>
        <taxon>Bacteroidota</taxon>
        <taxon>Cytophagia</taxon>
        <taxon>Cytophagales</taxon>
        <taxon>Splendidivirgaceae</taxon>
        <taxon>Splendidivirga</taxon>
    </lineage>
</organism>
<protein>
    <submittedName>
        <fullName evidence="1">Uncharacterized protein</fullName>
    </submittedName>
</protein>
<sequence length="200" mass="22861">MRNLLLIAFFLVGSAASAQDVIEKIAKGACDCLDEVDDSADINKMQMELGLCIIKIAQPYEKELKEQHNFDFSAIDGPTGERLGQMVGIKMATLCPDVLMKLSSAYAEDESNEEEQYVYGKIKSIEDKQFVTFHLEDSDGKMVKLLWLDFFPNSNKIASKYETLLNKDVDIYYKEQELFDPRIKEYIKFKVITDIVTNEK</sequence>
<dbReference type="RefSeq" id="WP_346751824.1">
    <property type="nucleotide sequence ID" value="NZ_JAUJEA010000003.1"/>
</dbReference>
<evidence type="ECO:0000313" key="1">
    <source>
        <dbReference type="EMBL" id="MDN5201796.1"/>
    </source>
</evidence>